<dbReference type="HAMAP" id="MF_00198">
    <property type="entry name" value="Spermidine_synth"/>
    <property type="match status" value="1"/>
</dbReference>
<dbReference type="InterPro" id="IPR035246">
    <property type="entry name" value="Spermidine_synt_N"/>
</dbReference>
<dbReference type="EMBL" id="FOHU01000007">
    <property type="protein sequence ID" value="SET27761.1"/>
    <property type="molecule type" value="Genomic_DNA"/>
</dbReference>
<dbReference type="AlphaFoldDB" id="A0A1I0D6A3"/>
<keyword evidence="4 7" id="KW-0745">Spermidine biosynthesis</keyword>
<reference evidence="9 10" key="1">
    <citation type="submission" date="2016-10" db="EMBL/GenBank/DDBJ databases">
        <authorList>
            <person name="de Groot N.N."/>
        </authorList>
    </citation>
    <scope>NUCLEOTIDE SEQUENCE [LARGE SCALE GENOMIC DNA]</scope>
    <source>
        <strain evidence="9 10">DSM 18979</strain>
    </source>
</reference>
<dbReference type="InterPro" id="IPR001045">
    <property type="entry name" value="Spermi_synthase"/>
</dbReference>
<dbReference type="CDD" id="cd02440">
    <property type="entry name" value="AdoMet_MTases"/>
    <property type="match status" value="1"/>
</dbReference>
<gene>
    <name evidence="4" type="primary">speE</name>
    <name evidence="9" type="ORF">SAMN05660297_01885</name>
</gene>
<dbReference type="Gene3D" id="2.30.140.10">
    <property type="entry name" value="Spermidine synthase, tetramerisation domain"/>
    <property type="match status" value="1"/>
</dbReference>
<dbReference type="InterPro" id="IPR037163">
    <property type="entry name" value="Spermidine_synt_N_sf"/>
</dbReference>
<dbReference type="NCBIfam" id="NF002010">
    <property type="entry name" value="PRK00811.1"/>
    <property type="match status" value="1"/>
</dbReference>
<protein>
    <recommendedName>
        <fullName evidence="4">Polyamine aminopropyltransferase</fullName>
    </recommendedName>
    <alternativeName>
        <fullName evidence="4">Putrescine aminopropyltransferase</fullName>
        <shortName evidence="4">PAPT</shortName>
    </alternativeName>
    <alternativeName>
        <fullName evidence="4">Spermidine synthase</fullName>
        <shortName evidence="4">SPDS</shortName>
        <shortName evidence="4">SPDSY</shortName>
        <ecNumber evidence="4">2.5.1.16</ecNumber>
    </alternativeName>
</protein>
<evidence type="ECO:0000256" key="3">
    <source>
        <dbReference type="ARBA" id="ARBA00023115"/>
    </source>
</evidence>
<dbReference type="PROSITE" id="PS51006">
    <property type="entry name" value="PABS_2"/>
    <property type="match status" value="1"/>
</dbReference>
<dbReference type="Pfam" id="PF17284">
    <property type="entry name" value="Spermine_synt_N"/>
    <property type="match status" value="1"/>
</dbReference>
<dbReference type="GO" id="GO:0004766">
    <property type="term" value="F:spermidine synthase activity"/>
    <property type="evidence" value="ECO:0007669"/>
    <property type="project" value="UniProtKB-UniRule"/>
</dbReference>
<feature type="binding site" evidence="4">
    <location>
        <position position="31"/>
    </location>
    <ligand>
        <name>S-methyl-5'-thioadenosine</name>
        <dbReference type="ChEBI" id="CHEBI:17509"/>
    </ligand>
</feature>
<dbReference type="InterPro" id="IPR029063">
    <property type="entry name" value="SAM-dependent_MTases_sf"/>
</dbReference>
<dbReference type="SUPFAM" id="SSF53335">
    <property type="entry name" value="S-adenosyl-L-methionine-dependent methyltransferases"/>
    <property type="match status" value="1"/>
</dbReference>
<dbReference type="InterPro" id="IPR030374">
    <property type="entry name" value="PABS"/>
</dbReference>
<feature type="binding site" evidence="4">
    <location>
        <begin position="155"/>
        <end position="158"/>
    </location>
    <ligand>
        <name>spermidine</name>
        <dbReference type="ChEBI" id="CHEBI:57834"/>
    </ligand>
</feature>
<evidence type="ECO:0000256" key="6">
    <source>
        <dbReference type="RuleBase" id="RU003836"/>
    </source>
</evidence>
<evidence type="ECO:0000256" key="2">
    <source>
        <dbReference type="ARBA" id="ARBA00022679"/>
    </source>
</evidence>
<dbReference type="GO" id="GO:0008295">
    <property type="term" value="P:spermidine biosynthetic process"/>
    <property type="evidence" value="ECO:0007669"/>
    <property type="project" value="UniProtKB-UniRule"/>
</dbReference>
<keyword evidence="10" id="KW-1185">Reference proteome</keyword>
<accession>A0A1I0D6A3</accession>
<dbReference type="FunFam" id="3.40.50.150:FF:000013">
    <property type="entry name" value="Spermidine synthase"/>
    <property type="match status" value="1"/>
</dbReference>
<dbReference type="GO" id="GO:0005829">
    <property type="term" value="C:cytosol"/>
    <property type="evidence" value="ECO:0007669"/>
    <property type="project" value="TreeGrafter"/>
</dbReference>
<dbReference type="Proteomes" id="UP000199568">
    <property type="component" value="Unassembled WGS sequence"/>
</dbReference>
<dbReference type="NCBIfam" id="TIGR00417">
    <property type="entry name" value="speE"/>
    <property type="match status" value="1"/>
</dbReference>
<comment type="caution">
    <text evidence="4">Lacks conserved residue(s) required for the propagation of feature annotation.</text>
</comment>
<dbReference type="PANTHER" id="PTHR11558">
    <property type="entry name" value="SPERMIDINE/SPERMINE SYNTHASE"/>
    <property type="match status" value="1"/>
</dbReference>
<evidence type="ECO:0000256" key="1">
    <source>
        <dbReference type="ARBA" id="ARBA00007867"/>
    </source>
</evidence>
<feature type="binding site" evidence="4">
    <location>
        <position position="86"/>
    </location>
    <ligand>
        <name>spermidine</name>
        <dbReference type="ChEBI" id="CHEBI:57834"/>
    </ligand>
</feature>
<dbReference type="PANTHER" id="PTHR11558:SF11">
    <property type="entry name" value="SPERMIDINE SYNTHASE"/>
    <property type="match status" value="1"/>
</dbReference>
<name>A0A1I0D6A3_9FIRM</name>
<evidence type="ECO:0000313" key="9">
    <source>
        <dbReference type="EMBL" id="SET27761.1"/>
    </source>
</evidence>
<organism evidence="9 10">
    <name type="scientific">Natronincola peptidivorans</name>
    <dbReference type="NCBI Taxonomy" id="426128"/>
    <lineage>
        <taxon>Bacteria</taxon>
        <taxon>Bacillati</taxon>
        <taxon>Bacillota</taxon>
        <taxon>Clostridia</taxon>
        <taxon>Peptostreptococcales</taxon>
        <taxon>Natronincolaceae</taxon>
        <taxon>Natronincola</taxon>
    </lineage>
</organism>
<evidence type="ECO:0000256" key="4">
    <source>
        <dbReference type="HAMAP-Rule" id="MF_00198"/>
    </source>
</evidence>
<comment type="catalytic activity">
    <reaction evidence="4 7">
        <text>S-adenosyl 3-(methylsulfanyl)propylamine + putrescine = S-methyl-5'-thioadenosine + spermidine + H(+)</text>
        <dbReference type="Rhea" id="RHEA:12721"/>
        <dbReference type="ChEBI" id="CHEBI:15378"/>
        <dbReference type="ChEBI" id="CHEBI:17509"/>
        <dbReference type="ChEBI" id="CHEBI:57443"/>
        <dbReference type="ChEBI" id="CHEBI:57834"/>
        <dbReference type="ChEBI" id="CHEBI:326268"/>
        <dbReference type="EC" id="2.5.1.16"/>
    </reaction>
</comment>
<dbReference type="InterPro" id="IPR030373">
    <property type="entry name" value="PABS_CS"/>
</dbReference>
<dbReference type="Gene3D" id="3.40.50.150">
    <property type="entry name" value="Vaccinia Virus protein VP39"/>
    <property type="match status" value="1"/>
</dbReference>
<sequence>MPIILNEHHSSGFSLNWTVDKVLYQQKSDFQQVAIVELQEMGRALVLDNIIQVTVKDEFVYNEMITHVPLFTHPAPEKVLIIGGGDGGAAREAAKHESVKQVDMCEIDEKVIEACREYLPETSVSYDHPKVNVITKDGVQFIKDNPNTYDVIIIDSSDPIGPAVELFGKDFYHNVYNALKEDGIFVCQSESLFLHQNLIKKVYDTISKLYPITKVYTATTPTYPGFLWGYTMGSKKYDPYDRMDAEKQDLQTKYYNHDIFKACFALPNFIKEVLESNK</sequence>
<dbReference type="PROSITE" id="PS01330">
    <property type="entry name" value="PABS_1"/>
    <property type="match status" value="1"/>
</dbReference>
<keyword evidence="2 4" id="KW-0808">Transferase</keyword>
<dbReference type="Pfam" id="PF01564">
    <property type="entry name" value="Spermine_synth"/>
    <property type="match status" value="1"/>
</dbReference>
<keyword evidence="3 4" id="KW-0620">Polyamine biosynthesis</keyword>
<proteinExistence type="inferred from homology"/>
<evidence type="ECO:0000256" key="7">
    <source>
        <dbReference type="RuleBase" id="RU003837"/>
    </source>
</evidence>
<evidence type="ECO:0000256" key="5">
    <source>
        <dbReference type="PROSITE-ProRule" id="PRU00354"/>
    </source>
</evidence>
<feature type="active site" description="Proton acceptor" evidence="4 5">
    <location>
        <position position="155"/>
    </location>
</feature>
<feature type="binding site" evidence="4">
    <location>
        <position position="106"/>
    </location>
    <ligand>
        <name>S-methyl-5'-thioadenosine</name>
        <dbReference type="ChEBI" id="CHEBI:17509"/>
    </ligand>
</feature>
<dbReference type="UniPathway" id="UPA00248">
    <property type="reaction ID" value="UER00314"/>
</dbReference>
<comment type="similarity">
    <text evidence="1 4 6">Belongs to the spermidine/spermine synthase family.</text>
</comment>
<dbReference type="NCBIfam" id="NF037959">
    <property type="entry name" value="MFS_SpdSyn"/>
    <property type="match status" value="1"/>
</dbReference>
<evidence type="ECO:0000259" key="8">
    <source>
        <dbReference type="PROSITE" id="PS51006"/>
    </source>
</evidence>
<feature type="binding site" evidence="4">
    <location>
        <position position="162"/>
    </location>
    <ligand>
        <name>S-methyl-5'-thioadenosine</name>
        <dbReference type="ChEBI" id="CHEBI:17509"/>
    </ligand>
</feature>
<evidence type="ECO:0000313" key="10">
    <source>
        <dbReference type="Proteomes" id="UP000199568"/>
    </source>
</evidence>
<dbReference type="EC" id="2.5.1.16" evidence="4"/>
<comment type="pathway">
    <text evidence="4">Amine and polyamine biosynthesis; spermidine biosynthesis; spermidine from putrescine: step 1/1.</text>
</comment>
<dbReference type="RefSeq" id="WP_244272685.1">
    <property type="nucleotide sequence ID" value="NZ_FOHU01000007.1"/>
</dbReference>
<feature type="domain" description="PABS" evidence="8">
    <location>
        <begin position="2"/>
        <end position="235"/>
    </location>
</feature>
<dbReference type="STRING" id="426128.SAMN05660297_01885"/>
<comment type="function">
    <text evidence="4">Catalyzes the irreversible transfer of a propylamine group from the amino donor S-adenosylmethioninamine (decarboxy-AdoMet) to putrescine (1,4-diaminobutane) to yield spermidine.</text>
</comment>
<comment type="subunit">
    <text evidence="4">Homodimer or homotetramer.</text>
</comment>
<feature type="binding site" evidence="4">
    <location>
        <begin position="137"/>
        <end position="138"/>
    </location>
    <ligand>
        <name>S-methyl-5'-thioadenosine</name>
        <dbReference type="ChEBI" id="CHEBI:17509"/>
    </ligand>
</feature>